<dbReference type="EMBL" id="CAJOBD010046198">
    <property type="protein sequence ID" value="CAF4336548.1"/>
    <property type="molecule type" value="Genomic_DNA"/>
</dbReference>
<dbReference type="Proteomes" id="UP000663836">
    <property type="component" value="Unassembled WGS sequence"/>
</dbReference>
<evidence type="ECO:0000313" key="3">
    <source>
        <dbReference type="EMBL" id="CAF4336548.1"/>
    </source>
</evidence>
<organism evidence="3 4">
    <name type="scientific">Rotaria sordida</name>
    <dbReference type="NCBI Taxonomy" id="392033"/>
    <lineage>
        <taxon>Eukaryota</taxon>
        <taxon>Metazoa</taxon>
        <taxon>Spiralia</taxon>
        <taxon>Gnathifera</taxon>
        <taxon>Rotifera</taxon>
        <taxon>Eurotatoria</taxon>
        <taxon>Bdelloidea</taxon>
        <taxon>Philodinida</taxon>
        <taxon>Philodinidae</taxon>
        <taxon>Rotaria</taxon>
    </lineage>
</organism>
<feature type="region of interest" description="Disordered" evidence="1">
    <location>
        <begin position="28"/>
        <end position="67"/>
    </location>
</feature>
<proteinExistence type="predicted"/>
<sequence>WIWCLLFGVSVLLWNQVLNLVPMTRHMPTSSASDVYEPTLPPVELDREEQSRPGANLTKDRSFGYQE</sequence>
<name>A0A820KFG3_9BILA</name>
<reference evidence="3" key="1">
    <citation type="submission" date="2021-02" db="EMBL/GenBank/DDBJ databases">
        <authorList>
            <person name="Nowell W R."/>
        </authorList>
    </citation>
    <scope>NUCLEOTIDE SEQUENCE</scope>
</reference>
<feature type="chain" id="PRO_5032819373" evidence="2">
    <location>
        <begin position="20"/>
        <end position="67"/>
    </location>
</feature>
<feature type="compositionally biased region" description="Basic and acidic residues" evidence="1">
    <location>
        <begin position="58"/>
        <end position="67"/>
    </location>
</feature>
<dbReference type="AlphaFoldDB" id="A0A820KFG3"/>
<feature type="non-terminal residue" evidence="3">
    <location>
        <position position="1"/>
    </location>
</feature>
<evidence type="ECO:0000256" key="2">
    <source>
        <dbReference type="SAM" id="SignalP"/>
    </source>
</evidence>
<keyword evidence="2" id="KW-0732">Signal</keyword>
<evidence type="ECO:0000313" key="4">
    <source>
        <dbReference type="Proteomes" id="UP000663836"/>
    </source>
</evidence>
<accession>A0A820KFG3</accession>
<comment type="caution">
    <text evidence="3">The sequence shown here is derived from an EMBL/GenBank/DDBJ whole genome shotgun (WGS) entry which is preliminary data.</text>
</comment>
<gene>
    <name evidence="3" type="ORF">JBS370_LOCUS41474</name>
</gene>
<feature type="signal peptide" evidence="2">
    <location>
        <begin position="1"/>
        <end position="19"/>
    </location>
</feature>
<protein>
    <submittedName>
        <fullName evidence="3">Uncharacterized protein</fullName>
    </submittedName>
</protein>
<evidence type="ECO:0000256" key="1">
    <source>
        <dbReference type="SAM" id="MobiDB-lite"/>
    </source>
</evidence>